<dbReference type="EMBL" id="AP026867">
    <property type="protein sequence ID" value="BDS14329.1"/>
    <property type="molecule type" value="Genomic_DNA"/>
</dbReference>
<dbReference type="Pfam" id="PF01471">
    <property type="entry name" value="PG_binding_1"/>
    <property type="match status" value="1"/>
</dbReference>
<sequence length="258" mass="28986">MGRPTLRLYDGFSHTSPHLKDDVKDLQTLLKGLGYRIRPDGEFGAYTENVVRLFQASKGLGADGVVGPYTWSLLLKKPSPKNPSTTFQTSYSKWDRTLLKQLEELKKYEYTVKKVANKYGIPPSIIAGLGSRESHWGLALTPPGPGGTGDHGHGRGLMQVDDRWHVPFIQSGKWADGRENIIYGGAVLKNCMKYFEKKAGWDLSFKLIKAGVAGYNCGPRRAWDGYRMGYGVDYYTTGRDYSKNVIERAGWFQLHGWK</sequence>
<accession>A0A915YJU5</accession>
<name>A0A915YJU5_9BACT</name>
<dbReference type="SUPFAM" id="SSF53955">
    <property type="entry name" value="Lysozyme-like"/>
    <property type="match status" value="1"/>
</dbReference>
<dbReference type="SUPFAM" id="SSF47090">
    <property type="entry name" value="PGBD-like"/>
    <property type="match status" value="1"/>
</dbReference>
<dbReference type="InterPro" id="IPR036365">
    <property type="entry name" value="PGBD-like_sf"/>
</dbReference>
<dbReference type="InterPro" id="IPR036366">
    <property type="entry name" value="PGBDSf"/>
</dbReference>
<dbReference type="Proteomes" id="UP001060919">
    <property type="component" value="Chromosome"/>
</dbReference>
<dbReference type="PANTHER" id="PTHR31698">
    <property type="entry name" value="LYSOZYME G FAMILY MEMBER"/>
    <property type="match status" value="1"/>
</dbReference>
<dbReference type="Gene3D" id="1.10.530.10">
    <property type="match status" value="1"/>
</dbReference>
<keyword evidence="3" id="KW-1185">Reference proteome</keyword>
<dbReference type="PANTHER" id="PTHR31698:SF8">
    <property type="entry name" value="LYSOZYME G-RELATED"/>
    <property type="match status" value="1"/>
</dbReference>
<proteinExistence type="predicted"/>
<evidence type="ECO:0000313" key="2">
    <source>
        <dbReference type="EMBL" id="BDS14329.1"/>
    </source>
</evidence>
<feature type="domain" description="Peptidoglycan binding-like" evidence="1">
    <location>
        <begin position="21"/>
        <end position="74"/>
    </location>
</feature>
<evidence type="ECO:0000313" key="3">
    <source>
        <dbReference type="Proteomes" id="UP001060919"/>
    </source>
</evidence>
<dbReference type="InterPro" id="IPR023346">
    <property type="entry name" value="Lysozyme-like_dom_sf"/>
</dbReference>
<protein>
    <submittedName>
        <fullName evidence="2">Peptidoglycan-binding protein</fullName>
    </submittedName>
</protein>
<dbReference type="AlphaFoldDB" id="A0A915YJU5"/>
<evidence type="ECO:0000259" key="1">
    <source>
        <dbReference type="Pfam" id="PF01471"/>
    </source>
</evidence>
<dbReference type="Gene3D" id="1.10.101.10">
    <property type="entry name" value="PGBD-like superfamily/PGBD"/>
    <property type="match status" value="1"/>
</dbReference>
<organism evidence="2 3">
    <name type="scientific">Aureispira anguillae</name>
    <dbReference type="NCBI Taxonomy" id="2864201"/>
    <lineage>
        <taxon>Bacteria</taxon>
        <taxon>Pseudomonadati</taxon>
        <taxon>Bacteroidota</taxon>
        <taxon>Saprospiria</taxon>
        <taxon>Saprospirales</taxon>
        <taxon>Saprospiraceae</taxon>
        <taxon>Aureispira</taxon>
    </lineage>
</organism>
<gene>
    <name evidence="2" type="ORF">AsAng_0051080</name>
</gene>
<dbReference type="RefSeq" id="WP_264789549.1">
    <property type="nucleotide sequence ID" value="NZ_AP026867.1"/>
</dbReference>
<reference evidence="2" key="1">
    <citation type="submission" date="2022-09" db="EMBL/GenBank/DDBJ databases">
        <title>Aureispira anguillicida sp. nov., isolated from Leptocephalus of Japanese eel Anguilla japonica.</title>
        <authorList>
            <person name="Yuasa K."/>
            <person name="Mekata T."/>
            <person name="Ikunari K."/>
        </authorList>
    </citation>
    <scope>NUCLEOTIDE SEQUENCE</scope>
    <source>
        <strain evidence="2">EL160426</strain>
    </source>
</reference>
<dbReference type="InterPro" id="IPR002477">
    <property type="entry name" value="Peptidoglycan-bd-like"/>
</dbReference>
<dbReference type="KEGG" id="aup:AsAng_0051080"/>